<dbReference type="Gene3D" id="3.40.50.720">
    <property type="entry name" value="NAD(P)-binding Rossmann-like Domain"/>
    <property type="match status" value="1"/>
</dbReference>
<dbReference type="GO" id="GO:0004512">
    <property type="term" value="F:inositol-3-phosphate synthase activity"/>
    <property type="evidence" value="ECO:0007669"/>
    <property type="project" value="TreeGrafter"/>
</dbReference>
<keyword evidence="3" id="KW-1185">Reference proteome</keyword>
<dbReference type="InterPro" id="IPR052199">
    <property type="entry name" value="MIPS"/>
</dbReference>
<gene>
    <name evidence="2" type="ORF">FBZ88_13058</name>
</gene>
<dbReference type="SUPFAM" id="SSF51735">
    <property type="entry name" value="NAD(P)-binding Rossmann-fold domains"/>
    <property type="match status" value="1"/>
</dbReference>
<evidence type="ECO:0000313" key="3">
    <source>
        <dbReference type="Proteomes" id="UP000316545"/>
    </source>
</evidence>
<dbReference type="InterPro" id="IPR036291">
    <property type="entry name" value="NAD(P)-bd_dom_sf"/>
</dbReference>
<dbReference type="Pfam" id="PF01658">
    <property type="entry name" value="Inos-1-P_synth"/>
    <property type="match status" value="1"/>
</dbReference>
<evidence type="ECO:0000313" key="2">
    <source>
        <dbReference type="EMBL" id="TWB15407.1"/>
    </source>
</evidence>
<sequence>HVGPSDYVPWQNDNKLCFIRMEGHLFGDVPMDIELRLSVEDSPNSAGVVIDMIRCCKLALDNGIGGILEGPSAYFCKHPPVQYTDDIAYQMTETFIRSTTLKLAVAK</sequence>
<dbReference type="Proteomes" id="UP000316545">
    <property type="component" value="Unassembled WGS sequence"/>
</dbReference>
<dbReference type="GO" id="GO:0006021">
    <property type="term" value="P:inositol biosynthetic process"/>
    <property type="evidence" value="ECO:0007669"/>
    <property type="project" value="TreeGrafter"/>
</dbReference>
<reference evidence="2 3" key="1">
    <citation type="submission" date="2019-06" db="EMBL/GenBank/DDBJ databases">
        <title>Genomic Encyclopedia of Type Strains, Phase IV (KMG-V): Genome sequencing to study the core and pangenomes of soil and plant-associated prokaryotes.</title>
        <authorList>
            <person name="Whitman W."/>
        </authorList>
    </citation>
    <scope>NUCLEOTIDE SEQUENCE [LARGE SCALE GENOMIC DNA]</scope>
    <source>
        <strain evidence="2 3">BR 11865</strain>
    </source>
</reference>
<evidence type="ECO:0000259" key="1">
    <source>
        <dbReference type="Pfam" id="PF01658"/>
    </source>
</evidence>
<dbReference type="PANTHER" id="PTHR43125:SF1">
    <property type="entry name" value="INOSITOL-3-PHOSPHATE SYNTHASE"/>
    <property type="match status" value="1"/>
</dbReference>
<accession>A0A560F1E2</accession>
<feature type="domain" description="Myo-inositol-1-phosphate synthase GAPDH-like" evidence="1">
    <location>
        <begin position="6"/>
        <end position="42"/>
    </location>
</feature>
<organism evidence="2 3">
    <name type="scientific">Nitrospirillum amazonense</name>
    <dbReference type="NCBI Taxonomy" id="28077"/>
    <lineage>
        <taxon>Bacteria</taxon>
        <taxon>Pseudomonadati</taxon>
        <taxon>Pseudomonadota</taxon>
        <taxon>Alphaproteobacteria</taxon>
        <taxon>Rhodospirillales</taxon>
        <taxon>Azospirillaceae</taxon>
        <taxon>Nitrospirillum</taxon>
    </lineage>
</organism>
<comment type="caution">
    <text evidence="2">The sequence shown here is derived from an EMBL/GenBank/DDBJ whole genome shotgun (WGS) entry which is preliminary data.</text>
</comment>
<proteinExistence type="predicted"/>
<dbReference type="SUPFAM" id="SSF55347">
    <property type="entry name" value="Glyceraldehyde-3-phosphate dehydrogenase-like, C-terminal domain"/>
    <property type="match status" value="1"/>
</dbReference>
<dbReference type="PANTHER" id="PTHR43125">
    <property type="entry name" value="INOSITOL-3-PHOSPHATE SYNTHASE"/>
    <property type="match status" value="1"/>
</dbReference>
<protein>
    <submittedName>
        <fullName evidence="2">Myo-inositol-1-phosphate synthase</fullName>
    </submittedName>
</protein>
<name>A0A560F1E2_9PROT</name>
<dbReference type="InterPro" id="IPR013021">
    <property type="entry name" value="Myo-inos-1-P_Synthase_GAPDH"/>
</dbReference>
<feature type="non-terminal residue" evidence="2">
    <location>
        <position position="1"/>
    </location>
</feature>
<dbReference type="EMBL" id="VITO01000030">
    <property type="protein sequence ID" value="TWB15407.1"/>
    <property type="molecule type" value="Genomic_DNA"/>
</dbReference>
<dbReference type="Gene3D" id="3.30.360.10">
    <property type="entry name" value="Dihydrodipicolinate Reductase, domain 2"/>
    <property type="match status" value="1"/>
</dbReference>
<dbReference type="AlphaFoldDB" id="A0A560F1E2"/>